<proteinExistence type="predicted"/>
<dbReference type="PANTHER" id="PTHR38731">
    <property type="entry name" value="LIPL45-RELATED LIPOPROTEIN-RELATED"/>
    <property type="match status" value="1"/>
</dbReference>
<reference evidence="3 4" key="1">
    <citation type="submission" date="2016-10" db="EMBL/GenBank/DDBJ databases">
        <authorList>
            <person name="de Groot N.N."/>
        </authorList>
    </citation>
    <scope>NUCLEOTIDE SEQUENCE [LARGE SCALE GENOMIC DNA]</scope>
    <source>
        <strain evidence="3 4">DSM 15283</strain>
    </source>
</reference>
<name>A0A1I4RV90_9RHOB</name>
<organism evidence="3 4">
    <name type="scientific">Shimia aestuarii</name>
    <dbReference type="NCBI Taxonomy" id="254406"/>
    <lineage>
        <taxon>Bacteria</taxon>
        <taxon>Pseudomonadati</taxon>
        <taxon>Pseudomonadota</taxon>
        <taxon>Alphaproteobacteria</taxon>
        <taxon>Rhodobacterales</taxon>
        <taxon>Roseobacteraceae</taxon>
    </lineage>
</organism>
<evidence type="ECO:0000256" key="1">
    <source>
        <dbReference type="SAM" id="MobiDB-lite"/>
    </source>
</evidence>
<feature type="non-terminal residue" evidence="3">
    <location>
        <position position="450"/>
    </location>
</feature>
<sequence>MAYDKFEVVELTAEIISLPPSTDGRTVVPDAPLLFNGEFERQGHDLYIHNKGSATLRIADYFSQGQPADLYAPNGAVLKGNIVERLAGPEAPGQYAQVGDVAKTGAIGQVEAVDGNAFVERASGIREQLDVGSKVFQNDILITDQSGKLSVTFVDGTIFTLSSGSRMVIDDLVYDSNSNSNSGGFSLVQGGFVFIAGQVAKTGGMQVDTPSSTMGIRGTTVVVHVQTQNGVVTTEVSLTRDMDGSVGQIELFDLSGNLIANITDTNSKWIIQGGDGDTVEEPRNSSDDAEDNVIIADAMAALQSALTRVGAGQTFVEFGDSITGNPNVQQSPVDDSNQNLDAIDSDPLIDGENPVEDNRGDGGGNREIEDRSTNDGAFDEGRLRIEDSNDSAVITGDTAATPAENTTAASGDLDHADPDSADPDDLFQPVTTATASDQGYGTFTVSAAGL</sequence>
<dbReference type="Pfam" id="PF04773">
    <property type="entry name" value="FecR"/>
    <property type="match status" value="1"/>
</dbReference>
<protein>
    <submittedName>
        <fullName evidence="3">FecR family protein</fullName>
    </submittedName>
</protein>
<keyword evidence="4" id="KW-1185">Reference proteome</keyword>
<gene>
    <name evidence="3" type="ORF">SAMN04488042_1091</name>
</gene>
<dbReference type="PANTHER" id="PTHR38731:SF1">
    <property type="entry name" value="FECR PROTEIN DOMAIN-CONTAINING PROTEIN"/>
    <property type="match status" value="1"/>
</dbReference>
<evidence type="ECO:0000259" key="2">
    <source>
        <dbReference type="Pfam" id="PF04773"/>
    </source>
</evidence>
<dbReference type="RefSeq" id="WP_165610115.1">
    <property type="nucleotide sequence ID" value="NZ_FOTQ01000009.1"/>
</dbReference>
<feature type="compositionally biased region" description="Low complexity" evidence="1">
    <location>
        <begin position="398"/>
        <end position="409"/>
    </location>
</feature>
<feature type="compositionally biased region" description="Basic and acidic residues" evidence="1">
    <location>
        <begin position="356"/>
        <end position="387"/>
    </location>
</feature>
<accession>A0A1I4RV90</accession>
<dbReference type="InterPro" id="IPR006860">
    <property type="entry name" value="FecR"/>
</dbReference>
<dbReference type="AlphaFoldDB" id="A0A1I4RV90"/>
<evidence type="ECO:0000313" key="3">
    <source>
        <dbReference type="EMBL" id="SFM55950.1"/>
    </source>
</evidence>
<evidence type="ECO:0000313" key="4">
    <source>
        <dbReference type="Proteomes" id="UP000199144"/>
    </source>
</evidence>
<dbReference type="STRING" id="254406.SAMN04488042_1091"/>
<feature type="region of interest" description="Disordered" evidence="1">
    <location>
        <begin position="322"/>
        <end position="429"/>
    </location>
</feature>
<feature type="compositionally biased region" description="Polar residues" evidence="1">
    <location>
        <begin position="322"/>
        <end position="340"/>
    </location>
</feature>
<feature type="compositionally biased region" description="Acidic residues" evidence="1">
    <location>
        <begin position="343"/>
        <end position="355"/>
    </location>
</feature>
<feature type="domain" description="FecR protein" evidence="2">
    <location>
        <begin position="141"/>
        <end position="236"/>
    </location>
</feature>
<dbReference type="Proteomes" id="UP000199144">
    <property type="component" value="Unassembled WGS sequence"/>
</dbReference>
<dbReference type="EMBL" id="FOTQ01000009">
    <property type="protein sequence ID" value="SFM55950.1"/>
    <property type="molecule type" value="Genomic_DNA"/>
</dbReference>